<dbReference type="Proteomes" id="UP000824001">
    <property type="component" value="Unassembled WGS sequence"/>
</dbReference>
<gene>
    <name evidence="1" type="ORF">IAC18_03520</name>
</gene>
<dbReference type="AlphaFoldDB" id="A0A9D1FE29"/>
<accession>A0A9D1FE29</accession>
<comment type="caution">
    <text evidence="1">The sequence shown here is derived from an EMBL/GenBank/DDBJ whole genome shotgun (WGS) entry which is preliminary data.</text>
</comment>
<reference evidence="1" key="1">
    <citation type="submission" date="2020-10" db="EMBL/GenBank/DDBJ databases">
        <authorList>
            <person name="Gilroy R."/>
        </authorList>
    </citation>
    <scope>NUCLEOTIDE SEQUENCE</scope>
    <source>
        <strain evidence="1">ChiHjej10B9-9673</strain>
    </source>
</reference>
<dbReference type="PROSITE" id="PS51482">
    <property type="entry name" value="DEGV"/>
    <property type="match status" value="1"/>
</dbReference>
<organism evidence="1 2">
    <name type="scientific">Candidatus Scatomorpha merdipullorum</name>
    <dbReference type="NCBI Taxonomy" id="2840927"/>
    <lineage>
        <taxon>Bacteria</taxon>
        <taxon>Bacillati</taxon>
        <taxon>Bacillota</taxon>
        <taxon>Clostridia</taxon>
        <taxon>Eubacteriales</taxon>
        <taxon>Candidatus Scatomorpha</taxon>
    </lineage>
</organism>
<dbReference type="Gene3D" id="3.30.1180.10">
    <property type="match status" value="1"/>
</dbReference>
<dbReference type="InterPro" id="IPR003797">
    <property type="entry name" value="DegV"/>
</dbReference>
<proteinExistence type="predicted"/>
<reference evidence="1" key="2">
    <citation type="journal article" date="2021" name="PeerJ">
        <title>Extensive microbial diversity within the chicken gut microbiome revealed by metagenomics and culture.</title>
        <authorList>
            <person name="Gilroy R."/>
            <person name="Ravi A."/>
            <person name="Getino M."/>
            <person name="Pursley I."/>
            <person name="Horton D.L."/>
            <person name="Alikhan N.F."/>
            <person name="Baker D."/>
            <person name="Gharbi K."/>
            <person name="Hall N."/>
            <person name="Watson M."/>
            <person name="Adriaenssens E.M."/>
            <person name="Foster-Nyarko E."/>
            <person name="Jarju S."/>
            <person name="Secka A."/>
            <person name="Antonio M."/>
            <person name="Oren A."/>
            <person name="Chaudhuri R.R."/>
            <person name="La Ragione R."/>
            <person name="Hildebrand F."/>
            <person name="Pallen M.J."/>
        </authorList>
    </citation>
    <scope>NUCLEOTIDE SEQUENCE</scope>
    <source>
        <strain evidence="1">ChiHjej10B9-9673</strain>
    </source>
</reference>
<sequence length="67" mass="7153">MEGVCVAAAYSCTDEEARGWADEIRARFGSRFNEYIAPLALSIGCHTGPGAFGVGCVRMAALGRERK</sequence>
<name>A0A9D1FE29_9FIRM</name>
<evidence type="ECO:0000313" key="2">
    <source>
        <dbReference type="Proteomes" id="UP000824001"/>
    </source>
</evidence>
<dbReference type="InterPro" id="IPR043168">
    <property type="entry name" value="DegV_C"/>
</dbReference>
<protein>
    <submittedName>
        <fullName evidence="1">DegV family protein</fullName>
    </submittedName>
</protein>
<dbReference type="EMBL" id="DVJK01000099">
    <property type="protein sequence ID" value="HIS66616.1"/>
    <property type="molecule type" value="Genomic_DNA"/>
</dbReference>
<evidence type="ECO:0000313" key="1">
    <source>
        <dbReference type="EMBL" id="HIS66616.1"/>
    </source>
</evidence>